<evidence type="ECO:0000313" key="1">
    <source>
        <dbReference type="EMBL" id="JAH68066.1"/>
    </source>
</evidence>
<dbReference type="AlphaFoldDB" id="A0A0E9UQN2"/>
<protein>
    <submittedName>
        <fullName evidence="1">Uncharacterized protein</fullName>
    </submittedName>
</protein>
<proteinExistence type="predicted"/>
<reference evidence="1" key="1">
    <citation type="submission" date="2014-11" db="EMBL/GenBank/DDBJ databases">
        <authorList>
            <person name="Amaro Gonzalez C."/>
        </authorList>
    </citation>
    <scope>NUCLEOTIDE SEQUENCE</scope>
</reference>
<accession>A0A0E9UQN2</accession>
<reference evidence="1" key="2">
    <citation type="journal article" date="2015" name="Fish Shellfish Immunol.">
        <title>Early steps in the European eel (Anguilla anguilla)-Vibrio vulnificus interaction in the gills: Role of the RtxA13 toxin.</title>
        <authorList>
            <person name="Callol A."/>
            <person name="Pajuelo D."/>
            <person name="Ebbesson L."/>
            <person name="Teles M."/>
            <person name="MacKenzie S."/>
            <person name="Amaro C."/>
        </authorList>
    </citation>
    <scope>NUCLEOTIDE SEQUENCE</scope>
</reference>
<sequence length="23" mass="2864">MQLKAIVFYFDARCQNFQDKLVW</sequence>
<name>A0A0E9UQN2_ANGAN</name>
<organism evidence="1">
    <name type="scientific">Anguilla anguilla</name>
    <name type="common">European freshwater eel</name>
    <name type="synonym">Muraena anguilla</name>
    <dbReference type="NCBI Taxonomy" id="7936"/>
    <lineage>
        <taxon>Eukaryota</taxon>
        <taxon>Metazoa</taxon>
        <taxon>Chordata</taxon>
        <taxon>Craniata</taxon>
        <taxon>Vertebrata</taxon>
        <taxon>Euteleostomi</taxon>
        <taxon>Actinopterygii</taxon>
        <taxon>Neopterygii</taxon>
        <taxon>Teleostei</taxon>
        <taxon>Anguilliformes</taxon>
        <taxon>Anguillidae</taxon>
        <taxon>Anguilla</taxon>
    </lineage>
</organism>
<dbReference type="EMBL" id="GBXM01040511">
    <property type="protein sequence ID" value="JAH68066.1"/>
    <property type="molecule type" value="Transcribed_RNA"/>
</dbReference>